<dbReference type="AlphaFoldDB" id="A0A550CNE1"/>
<name>A0A550CNE1_9AGAR</name>
<sequence length="644" mass="71926">MSYSVPELRAQTPNNVSTISLDIPAAYSADDLLHDVDPAEHEDEEEQMSEEQLRQMYDDEEVDRFLHLFSTYVTEVRLAAPPVDAVSEANRQAASTSPERTTREDEEWVDIHETANTPPPLPPRRTPSLSASYSKGISLSEYIANTYIVPLLPEERTVPPAFTIGRFRLTVQRLFLAVRPIYLPFLVRMHRLATWKDPGRSLGFCVVSVLVPLAQRLSSACPHLRILYSLVRRRMFPYPSLAELRERRQEVERADLFSLEVSKYMGTSSTSGAREVWKLFQMYNKTRKDLLKSRSEDKDKAKKEKEKEKGHRKNKSSTDLLGELSGRTSGGAAPENGDPGMDDEMDGIEETPEEQDIKRLGLHLLADIADVHERMKKSLLFVLFVTTLVLPAKYLAKAVYGTLGVLFWHIVPVIAAMSIRDKQRLPPMLDDVPTDADVAMELISKRVAAGQDLRPKSTKTKKSRRSSQSNPSPGASTPHSRGVSPGPDKEKEPGVDWQKWGRRAAAGKAWAEDSKRLLSPKGPAPTSWPSAPQLVPGPSLAMAQPSAEMETHTFPAHHQSGPGLLTTSAVMLHFTPFLSAAPTISIAVKDLRGVKKTGLLKGVTLRYEEEGMQDVKEEKFSWVGGREELFARLIGPDRTRWLKA</sequence>
<feature type="region of interest" description="Disordered" evidence="1">
    <location>
        <begin position="291"/>
        <end position="353"/>
    </location>
</feature>
<proteinExistence type="predicted"/>
<evidence type="ECO:0000313" key="3">
    <source>
        <dbReference type="Proteomes" id="UP000320762"/>
    </source>
</evidence>
<dbReference type="Proteomes" id="UP000320762">
    <property type="component" value="Unassembled WGS sequence"/>
</dbReference>
<dbReference type="OrthoDB" id="1708389at2759"/>
<dbReference type="EMBL" id="VDMD01000004">
    <property type="protein sequence ID" value="TRM66312.1"/>
    <property type="molecule type" value="Genomic_DNA"/>
</dbReference>
<keyword evidence="3" id="KW-1185">Reference proteome</keyword>
<dbReference type="STRING" id="97359.A0A550CNE1"/>
<protein>
    <submittedName>
        <fullName evidence="2">Uncharacterized protein</fullName>
    </submittedName>
</protein>
<feature type="region of interest" description="Disordered" evidence="1">
    <location>
        <begin position="87"/>
        <end position="129"/>
    </location>
</feature>
<feature type="compositionally biased region" description="Basic and acidic residues" evidence="1">
    <location>
        <begin position="291"/>
        <end position="309"/>
    </location>
</feature>
<accession>A0A550CNE1</accession>
<reference evidence="2 3" key="1">
    <citation type="journal article" date="2019" name="New Phytol.">
        <title>Comparative genomics reveals unique wood-decay strategies and fruiting body development in the Schizophyllaceae.</title>
        <authorList>
            <person name="Almasi E."/>
            <person name="Sahu N."/>
            <person name="Krizsan K."/>
            <person name="Balint B."/>
            <person name="Kovacs G.M."/>
            <person name="Kiss B."/>
            <person name="Cseklye J."/>
            <person name="Drula E."/>
            <person name="Henrissat B."/>
            <person name="Nagy I."/>
            <person name="Chovatia M."/>
            <person name="Adam C."/>
            <person name="LaButti K."/>
            <person name="Lipzen A."/>
            <person name="Riley R."/>
            <person name="Grigoriev I.V."/>
            <person name="Nagy L.G."/>
        </authorList>
    </citation>
    <scope>NUCLEOTIDE SEQUENCE [LARGE SCALE GENOMIC DNA]</scope>
    <source>
        <strain evidence="2 3">NL-1724</strain>
    </source>
</reference>
<evidence type="ECO:0000313" key="2">
    <source>
        <dbReference type="EMBL" id="TRM66312.1"/>
    </source>
</evidence>
<feature type="compositionally biased region" description="Polar residues" evidence="1">
    <location>
        <begin position="468"/>
        <end position="479"/>
    </location>
</feature>
<feature type="region of interest" description="Disordered" evidence="1">
    <location>
        <begin position="449"/>
        <end position="560"/>
    </location>
</feature>
<evidence type="ECO:0000256" key="1">
    <source>
        <dbReference type="SAM" id="MobiDB-lite"/>
    </source>
</evidence>
<feature type="compositionally biased region" description="Acidic residues" evidence="1">
    <location>
        <begin position="340"/>
        <end position="353"/>
    </location>
</feature>
<feature type="compositionally biased region" description="Basic residues" evidence="1">
    <location>
        <begin position="456"/>
        <end position="465"/>
    </location>
</feature>
<gene>
    <name evidence="2" type="ORF">BD626DRAFT_487385</name>
</gene>
<organism evidence="2 3">
    <name type="scientific">Schizophyllum amplum</name>
    <dbReference type="NCBI Taxonomy" id="97359"/>
    <lineage>
        <taxon>Eukaryota</taxon>
        <taxon>Fungi</taxon>
        <taxon>Dikarya</taxon>
        <taxon>Basidiomycota</taxon>
        <taxon>Agaricomycotina</taxon>
        <taxon>Agaricomycetes</taxon>
        <taxon>Agaricomycetidae</taxon>
        <taxon>Agaricales</taxon>
        <taxon>Schizophyllaceae</taxon>
        <taxon>Schizophyllum</taxon>
    </lineage>
</organism>
<feature type="compositionally biased region" description="Polar residues" evidence="1">
    <location>
        <begin position="89"/>
        <end position="99"/>
    </location>
</feature>
<comment type="caution">
    <text evidence="2">The sequence shown here is derived from an EMBL/GenBank/DDBJ whole genome shotgun (WGS) entry which is preliminary data.</text>
</comment>